<sequence length="316" mass="34410">MTAAPTIEAPPPVATPVDEHEVRRRGARRRTLRGWMFIGPVVIGTLLFNVIPVLPTLVTSFTDWDGLAAPKFAGVANYKEMFSGQDPLFGKSLINTAIYTVGYVPVGIIIGIALALLVNNRLRGMAVIRALIFLPYVTSLVAVGVISRWVFSDQYGVINAVLASFGITGPHWLGEPGSAMAAVIATAIWANMGFNMIIVLAGLQGVPETLIEAATLDGAGRFSRFVHVTLPFLTPTIFMLLILQTIGSFQVFALILVMTGGGPGDGTYVYIYHLWYEAFSLRRMGYASALAIVLFAVLLAVTWIQNRLSKRWVFYQ</sequence>
<evidence type="ECO:0000256" key="2">
    <source>
        <dbReference type="ARBA" id="ARBA00022448"/>
    </source>
</evidence>
<dbReference type="PANTHER" id="PTHR30193">
    <property type="entry name" value="ABC TRANSPORTER PERMEASE PROTEIN"/>
    <property type="match status" value="1"/>
</dbReference>
<comment type="subcellular location">
    <subcellularLocation>
        <location evidence="1 7">Cell membrane</location>
        <topology evidence="1 7">Multi-pass membrane protein</topology>
    </subcellularLocation>
</comment>
<reference evidence="9 10" key="1">
    <citation type="submission" date="2019-03" db="EMBL/GenBank/DDBJ databases">
        <title>Genomic Encyclopedia of Type Strains, Phase III (KMG-III): the genomes of soil and plant-associated and newly described type strains.</title>
        <authorList>
            <person name="Whitman W."/>
        </authorList>
    </citation>
    <scope>NUCLEOTIDE SEQUENCE [LARGE SCALE GENOMIC DNA]</scope>
    <source>
        <strain evidence="9 10">VKM Ac-2570</strain>
    </source>
</reference>
<dbReference type="Proteomes" id="UP000295447">
    <property type="component" value="Unassembled WGS sequence"/>
</dbReference>
<evidence type="ECO:0000256" key="1">
    <source>
        <dbReference type="ARBA" id="ARBA00004651"/>
    </source>
</evidence>
<name>A0A4R7ZWV1_9ACTN</name>
<protein>
    <submittedName>
        <fullName evidence="9">Carbohydrate ABC transporter membrane protein 1 (CUT1 family)</fullName>
    </submittedName>
</protein>
<gene>
    <name evidence="9" type="ORF">EV650_0200</name>
</gene>
<feature type="transmembrane region" description="Helical" evidence="7">
    <location>
        <begin position="97"/>
        <end position="118"/>
    </location>
</feature>
<dbReference type="RefSeq" id="WP_134114377.1">
    <property type="nucleotide sequence ID" value="NZ_SODF01000001.1"/>
</dbReference>
<dbReference type="InterPro" id="IPR051393">
    <property type="entry name" value="ABC_transporter_permease"/>
</dbReference>
<feature type="transmembrane region" description="Helical" evidence="7">
    <location>
        <begin position="130"/>
        <end position="151"/>
    </location>
</feature>
<keyword evidence="3" id="KW-1003">Cell membrane</keyword>
<comment type="similarity">
    <text evidence="7">Belongs to the binding-protein-dependent transport system permease family.</text>
</comment>
<dbReference type="InterPro" id="IPR000515">
    <property type="entry name" value="MetI-like"/>
</dbReference>
<dbReference type="EMBL" id="SODF01000001">
    <property type="protein sequence ID" value="TDW21378.1"/>
    <property type="molecule type" value="Genomic_DNA"/>
</dbReference>
<evidence type="ECO:0000259" key="8">
    <source>
        <dbReference type="PROSITE" id="PS50928"/>
    </source>
</evidence>
<evidence type="ECO:0000313" key="9">
    <source>
        <dbReference type="EMBL" id="TDW21378.1"/>
    </source>
</evidence>
<evidence type="ECO:0000256" key="5">
    <source>
        <dbReference type="ARBA" id="ARBA00022989"/>
    </source>
</evidence>
<evidence type="ECO:0000256" key="6">
    <source>
        <dbReference type="ARBA" id="ARBA00023136"/>
    </source>
</evidence>
<keyword evidence="4 7" id="KW-0812">Transmembrane</keyword>
<keyword evidence="10" id="KW-1185">Reference proteome</keyword>
<accession>A0A4R7ZWV1</accession>
<dbReference type="GO" id="GO:0055085">
    <property type="term" value="P:transmembrane transport"/>
    <property type="evidence" value="ECO:0007669"/>
    <property type="project" value="InterPro"/>
</dbReference>
<dbReference type="AlphaFoldDB" id="A0A4R7ZWV1"/>
<dbReference type="OrthoDB" id="34224at2"/>
<dbReference type="PROSITE" id="PS50928">
    <property type="entry name" value="ABC_TM1"/>
    <property type="match status" value="1"/>
</dbReference>
<feature type="transmembrane region" description="Helical" evidence="7">
    <location>
        <begin position="225"/>
        <end position="244"/>
    </location>
</feature>
<dbReference type="InterPro" id="IPR035906">
    <property type="entry name" value="MetI-like_sf"/>
</dbReference>
<comment type="caution">
    <text evidence="9">The sequence shown here is derived from an EMBL/GenBank/DDBJ whole genome shotgun (WGS) entry which is preliminary data.</text>
</comment>
<dbReference type="Pfam" id="PF00528">
    <property type="entry name" value="BPD_transp_1"/>
    <property type="match status" value="1"/>
</dbReference>
<proteinExistence type="inferred from homology"/>
<evidence type="ECO:0000313" key="10">
    <source>
        <dbReference type="Proteomes" id="UP000295447"/>
    </source>
</evidence>
<evidence type="ECO:0000256" key="4">
    <source>
        <dbReference type="ARBA" id="ARBA00022692"/>
    </source>
</evidence>
<feature type="transmembrane region" description="Helical" evidence="7">
    <location>
        <begin position="251"/>
        <end position="272"/>
    </location>
</feature>
<feature type="domain" description="ABC transmembrane type-1" evidence="8">
    <location>
        <begin position="93"/>
        <end position="305"/>
    </location>
</feature>
<dbReference type="CDD" id="cd06261">
    <property type="entry name" value="TM_PBP2"/>
    <property type="match status" value="1"/>
</dbReference>
<keyword evidence="5 7" id="KW-1133">Transmembrane helix</keyword>
<keyword evidence="6 7" id="KW-0472">Membrane</keyword>
<dbReference type="SUPFAM" id="SSF161098">
    <property type="entry name" value="MetI-like"/>
    <property type="match status" value="1"/>
</dbReference>
<dbReference type="Gene3D" id="1.10.3720.10">
    <property type="entry name" value="MetI-like"/>
    <property type="match status" value="1"/>
</dbReference>
<dbReference type="PANTHER" id="PTHR30193:SF41">
    <property type="entry name" value="DIACETYLCHITOBIOSE UPTAKE SYSTEM PERMEASE PROTEIN NGCF"/>
    <property type="match status" value="1"/>
</dbReference>
<evidence type="ECO:0000256" key="3">
    <source>
        <dbReference type="ARBA" id="ARBA00022475"/>
    </source>
</evidence>
<feature type="transmembrane region" description="Helical" evidence="7">
    <location>
        <begin position="181"/>
        <end position="205"/>
    </location>
</feature>
<organism evidence="9 10">
    <name type="scientific">Kribbella kalugense</name>
    <dbReference type="NCBI Taxonomy" id="2512221"/>
    <lineage>
        <taxon>Bacteria</taxon>
        <taxon>Bacillati</taxon>
        <taxon>Actinomycetota</taxon>
        <taxon>Actinomycetes</taxon>
        <taxon>Propionibacteriales</taxon>
        <taxon>Kribbellaceae</taxon>
        <taxon>Kribbella</taxon>
    </lineage>
</organism>
<feature type="transmembrane region" description="Helical" evidence="7">
    <location>
        <begin position="34"/>
        <end position="54"/>
    </location>
</feature>
<feature type="transmembrane region" description="Helical" evidence="7">
    <location>
        <begin position="284"/>
        <end position="304"/>
    </location>
</feature>
<keyword evidence="2 7" id="KW-0813">Transport</keyword>
<dbReference type="GO" id="GO:0005886">
    <property type="term" value="C:plasma membrane"/>
    <property type="evidence" value="ECO:0007669"/>
    <property type="project" value="UniProtKB-SubCell"/>
</dbReference>
<evidence type="ECO:0000256" key="7">
    <source>
        <dbReference type="RuleBase" id="RU363032"/>
    </source>
</evidence>